<dbReference type="InterPro" id="IPR032675">
    <property type="entry name" value="LRR_dom_sf"/>
</dbReference>
<dbReference type="Proteomes" id="UP000460412">
    <property type="component" value="Unassembled WGS sequence"/>
</dbReference>
<dbReference type="EMBL" id="WUQX01000001">
    <property type="protein sequence ID" value="MXP75213.1"/>
    <property type="molecule type" value="Genomic_DNA"/>
</dbReference>
<evidence type="ECO:0000313" key="2">
    <source>
        <dbReference type="Proteomes" id="UP000460412"/>
    </source>
</evidence>
<organism evidence="1 2">
    <name type="scientific">Sporofaciens musculi</name>
    <dbReference type="NCBI Taxonomy" id="2681861"/>
    <lineage>
        <taxon>Bacteria</taxon>
        <taxon>Bacillati</taxon>
        <taxon>Bacillota</taxon>
        <taxon>Clostridia</taxon>
        <taxon>Lachnospirales</taxon>
        <taxon>Lachnospiraceae</taxon>
        <taxon>Sporofaciens</taxon>
    </lineage>
</organism>
<name>A0A7X3MF18_9FIRM</name>
<proteinExistence type="predicted"/>
<protein>
    <submittedName>
        <fullName evidence="1">Leucine-rich repeat protein</fullName>
    </submittedName>
</protein>
<gene>
    <name evidence="1" type="ORF">GN277_07405</name>
</gene>
<reference evidence="1 2" key="1">
    <citation type="submission" date="2019-12" db="EMBL/GenBank/DDBJ databases">
        <title>Sporaefaciens musculi gen. nov., sp. nov., a novel bacterium isolated from the caecum of an obese mouse.</title>
        <authorList>
            <person name="Rasmussen T.S."/>
            <person name="Streidl T."/>
            <person name="Hitch T.C.A."/>
            <person name="Wortmann E."/>
            <person name="Deptula P."/>
            <person name="Hansen M."/>
            <person name="Nielsen D.S."/>
            <person name="Clavel T."/>
            <person name="Vogensen F.K."/>
        </authorList>
    </citation>
    <scope>NUCLEOTIDE SEQUENCE [LARGE SCALE GENOMIC DNA]</scope>
    <source>
        <strain evidence="1 2">WCA-9-b2</strain>
    </source>
</reference>
<keyword evidence="2" id="KW-1185">Reference proteome</keyword>
<evidence type="ECO:0000313" key="1">
    <source>
        <dbReference type="EMBL" id="MXP75213.1"/>
    </source>
</evidence>
<dbReference type="Gene3D" id="3.80.10.10">
    <property type="entry name" value="Ribonuclease Inhibitor"/>
    <property type="match status" value="1"/>
</dbReference>
<dbReference type="AlphaFoldDB" id="A0A7X3MF18"/>
<sequence>MIEKDQGQICPEIHYQKTEKGILITGCYGMDGGVALPDEIEGIRVNGIGDYTFAENQQEEESLVLKTGQGFSKSESVRIGGSMVTEIRLPSQVTEIGRYAFYRCRNLKKLVLTDSLLEIGGGAFTGCNLSEVELHFQRGERSCLKSILDEMRFAIRVKLFYSEEGMASLLFPEHYEEAVENTPARILFTQHHGAGGYYRQCFYDRKLDFKKYDELFFHTVVQEKPKIVAELALNRLRYPFRLTSNAREGYETYVREHLEAAVDYFIGQEDVEGLRFLGTGGYWTEAALNYGISAAAERKETEILSVLMDEKHKKFPRGRKKFEL</sequence>
<accession>A0A7X3MF18</accession>
<comment type="caution">
    <text evidence="1">The sequence shown here is derived from an EMBL/GenBank/DDBJ whole genome shotgun (WGS) entry which is preliminary data.</text>
</comment>
<dbReference type="InterPro" id="IPR026906">
    <property type="entry name" value="LRR_5"/>
</dbReference>
<dbReference type="Pfam" id="PF13306">
    <property type="entry name" value="LRR_5"/>
    <property type="match status" value="1"/>
</dbReference>